<dbReference type="InterPro" id="IPR006196">
    <property type="entry name" value="RNA-binding_domain_S1_IF1"/>
</dbReference>
<evidence type="ECO:0000256" key="4">
    <source>
        <dbReference type="NCBIfam" id="TIGR00008"/>
    </source>
</evidence>
<evidence type="ECO:0000256" key="5">
    <source>
        <dbReference type="PROSITE-ProRule" id="PRU00181"/>
    </source>
</evidence>
<dbReference type="PROSITE" id="PS50832">
    <property type="entry name" value="S1_IF1_TYPE"/>
    <property type="match status" value="1"/>
</dbReference>
<dbReference type="PANTHER" id="PTHR33370:SF1">
    <property type="entry name" value="TRANSLATION INITIATION FACTOR IF-1, CHLOROPLASTIC"/>
    <property type="match status" value="1"/>
</dbReference>
<dbReference type="NCBIfam" id="TIGR00008">
    <property type="entry name" value="infA"/>
    <property type="match status" value="1"/>
</dbReference>
<name>A0A2H0RHF4_9BACT</name>
<proteinExistence type="inferred from homology"/>
<dbReference type="GO" id="GO:0003743">
    <property type="term" value="F:translation initiation factor activity"/>
    <property type="evidence" value="ECO:0007669"/>
    <property type="project" value="UniProtKB-UniRule"/>
</dbReference>
<evidence type="ECO:0000313" key="7">
    <source>
        <dbReference type="EMBL" id="PIR45870.1"/>
    </source>
</evidence>
<keyword evidence="2 5" id="KW-0396">Initiation factor</keyword>
<reference evidence="7 8" key="1">
    <citation type="submission" date="2017-09" db="EMBL/GenBank/DDBJ databases">
        <title>Depth-based differentiation of microbial function through sediment-hosted aquifers and enrichment of novel symbionts in the deep terrestrial subsurface.</title>
        <authorList>
            <person name="Probst A.J."/>
            <person name="Ladd B."/>
            <person name="Jarett J.K."/>
            <person name="Geller-Mcgrath D.E."/>
            <person name="Sieber C.M."/>
            <person name="Emerson J.B."/>
            <person name="Anantharaman K."/>
            <person name="Thomas B.C."/>
            <person name="Malmstrom R."/>
            <person name="Stieglmeier M."/>
            <person name="Klingl A."/>
            <person name="Woyke T."/>
            <person name="Ryan C.M."/>
            <person name="Banfield J.F."/>
        </authorList>
    </citation>
    <scope>NUCLEOTIDE SEQUENCE [LARGE SCALE GENOMIC DNA]</scope>
    <source>
        <strain evidence="7">CG10_big_fil_rev_8_21_14_0_10_49_38</strain>
    </source>
</reference>
<organism evidence="7 8">
    <name type="scientific">Candidatus Vogelbacteria bacterium CG10_big_fil_rev_8_21_14_0_10_49_38</name>
    <dbReference type="NCBI Taxonomy" id="1975043"/>
    <lineage>
        <taxon>Bacteria</taxon>
        <taxon>Candidatus Vogeliibacteriota</taxon>
    </lineage>
</organism>
<dbReference type="GO" id="GO:0003723">
    <property type="term" value="F:RNA binding"/>
    <property type="evidence" value="ECO:0007669"/>
    <property type="project" value="InterPro"/>
</dbReference>
<dbReference type="InterPro" id="IPR004368">
    <property type="entry name" value="TIF_IF1"/>
</dbReference>
<gene>
    <name evidence="7" type="ORF">COV08_02785</name>
</gene>
<dbReference type="PANTHER" id="PTHR33370">
    <property type="entry name" value="TRANSLATION INITIATION FACTOR IF-1, CHLOROPLASTIC"/>
    <property type="match status" value="1"/>
</dbReference>
<feature type="domain" description="S1-like" evidence="6">
    <location>
        <begin position="1"/>
        <end position="71"/>
    </location>
</feature>
<dbReference type="EMBL" id="PCYK01000022">
    <property type="protein sequence ID" value="PIR45870.1"/>
    <property type="molecule type" value="Genomic_DNA"/>
</dbReference>
<dbReference type="GO" id="GO:0043022">
    <property type="term" value="F:ribosome binding"/>
    <property type="evidence" value="ECO:0007669"/>
    <property type="project" value="TreeGrafter"/>
</dbReference>
<evidence type="ECO:0000256" key="1">
    <source>
        <dbReference type="ARBA" id="ARBA00010939"/>
    </source>
</evidence>
<accession>A0A2H0RHF4</accession>
<keyword evidence="3 5" id="KW-0648">Protein biosynthesis</keyword>
<dbReference type="AlphaFoldDB" id="A0A2H0RHF4"/>
<comment type="similarity">
    <text evidence="1">Belongs to the IF-1 family.</text>
</comment>
<dbReference type="InterPro" id="IPR012340">
    <property type="entry name" value="NA-bd_OB-fold"/>
</dbReference>
<evidence type="ECO:0000313" key="8">
    <source>
        <dbReference type="Proteomes" id="UP000230431"/>
    </source>
</evidence>
<evidence type="ECO:0000256" key="2">
    <source>
        <dbReference type="ARBA" id="ARBA00022540"/>
    </source>
</evidence>
<dbReference type="Gene3D" id="2.40.50.140">
    <property type="entry name" value="Nucleic acid-binding proteins"/>
    <property type="match status" value="1"/>
</dbReference>
<protein>
    <recommendedName>
        <fullName evidence="4">Translation initiation factor IF-1</fullName>
    </recommendedName>
</protein>
<sequence length="71" mass="8103">MEKPEKNDTISGIVTEALPNTLFKVKIGPEREVLAYLAGRMRLHHIRVLVGDKVELILDDYGGRGRITRRF</sequence>
<evidence type="ECO:0000256" key="3">
    <source>
        <dbReference type="ARBA" id="ARBA00022917"/>
    </source>
</evidence>
<comment type="caution">
    <text evidence="7">The sequence shown here is derived from an EMBL/GenBank/DDBJ whole genome shotgun (WGS) entry which is preliminary data.</text>
</comment>
<dbReference type="Pfam" id="PF01176">
    <property type="entry name" value="eIF-1a"/>
    <property type="match status" value="1"/>
</dbReference>
<dbReference type="GO" id="GO:0005829">
    <property type="term" value="C:cytosol"/>
    <property type="evidence" value="ECO:0007669"/>
    <property type="project" value="TreeGrafter"/>
</dbReference>
<dbReference type="Proteomes" id="UP000230431">
    <property type="component" value="Unassembled WGS sequence"/>
</dbReference>
<dbReference type="SUPFAM" id="SSF50249">
    <property type="entry name" value="Nucleic acid-binding proteins"/>
    <property type="match status" value="1"/>
</dbReference>
<evidence type="ECO:0000259" key="6">
    <source>
        <dbReference type="PROSITE" id="PS50832"/>
    </source>
</evidence>